<comment type="caution">
    <text evidence="3">The sequence shown here is derived from an EMBL/GenBank/DDBJ whole genome shotgun (WGS) entry which is preliminary data.</text>
</comment>
<feature type="compositionally biased region" description="Polar residues" evidence="1">
    <location>
        <begin position="265"/>
        <end position="275"/>
    </location>
</feature>
<feature type="domain" description="DUF7924" evidence="2">
    <location>
        <begin position="75"/>
        <end position="225"/>
    </location>
</feature>
<accession>A0AA39YIR8</accession>
<proteinExistence type="predicted"/>
<evidence type="ECO:0000259" key="2">
    <source>
        <dbReference type="Pfam" id="PF25545"/>
    </source>
</evidence>
<reference evidence="3" key="1">
    <citation type="submission" date="2023-06" db="EMBL/GenBank/DDBJ databases">
        <title>Genome-scale phylogeny and comparative genomics of the fungal order Sordariales.</title>
        <authorList>
            <consortium name="Lawrence Berkeley National Laboratory"/>
            <person name="Hensen N."/>
            <person name="Bonometti L."/>
            <person name="Westerberg I."/>
            <person name="Brannstrom I.O."/>
            <person name="Guillou S."/>
            <person name="Cros-Aarteil S."/>
            <person name="Calhoun S."/>
            <person name="Haridas S."/>
            <person name="Kuo A."/>
            <person name="Mondo S."/>
            <person name="Pangilinan J."/>
            <person name="Riley R."/>
            <person name="Labutti K."/>
            <person name="Andreopoulos B."/>
            <person name="Lipzen A."/>
            <person name="Chen C."/>
            <person name="Yanf M."/>
            <person name="Daum C."/>
            <person name="Ng V."/>
            <person name="Clum A."/>
            <person name="Steindorff A."/>
            <person name="Ohm R."/>
            <person name="Martin F."/>
            <person name="Silar P."/>
            <person name="Natvig D."/>
            <person name="Lalanne C."/>
            <person name="Gautier V."/>
            <person name="Ament-Velasquez S.L."/>
            <person name="Kruys A."/>
            <person name="Hutchinson M.I."/>
            <person name="Powell A.J."/>
            <person name="Barry K."/>
            <person name="Miller A.N."/>
            <person name="Grigoriev I.V."/>
            <person name="Debuchy R."/>
            <person name="Gladieux P."/>
            <person name="Thoren M.H."/>
            <person name="Johannesson H."/>
        </authorList>
    </citation>
    <scope>NUCLEOTIDE SEQUENCE</scope>
    <source>
        <strain evidence="3">SMH2532-1</strain>
    </source>
</reference>
<feature type="region of interest" description="Disordered" evidence="1">
    <location>
        <begin position="242"/>
        <end position="275"/>
    </location>
</feature>
<sequence>MSKKKSSDPTDDSESTKTTSTTTSRPTHPDDIRRRQAAAIEVLSMLLKEYDDTGYRRAFHQSFTNVPENAGYNDGLPAPQPDFIEGLKAGEFRPFPVADHIPGAAMYKDDPNSVTLPQIAGIWKGPDGSMEEAERQSAYVGAAMVYARNQALAYMGKSDPPGHTAILTFTTDGTTLTLYAHYATPSEEDKGRLEYHQYPIKAINVIESYQGYEEATRYLRNAQDYARERSYALKDQLKEYYKQQRQGGLHPSAEHEVPLLPIPDTESTMRAQEEP</sequence>
<keyword evidence="4" id="KW-1185">Reference proteome</keyword>
<protein>
    <recommendedName>
        <fullName evidence="2">DUF7924 domain-containing protein</fullName>
    </recommendedName>
</protein>
<evidence type="ECO:0000313" key="4">
    <source>
        <dbReference type="Proteomes" id="UP001174936"/>
    </source>
</evidence>
<gene>
    <name evidence="3" type="ORF">B0T16DRAFT_407394</name>
</gene>
<name>A0AA39YIR8_9PEZI</name>
<dbReference type="InterPro" id="IPR057684">
    <property type="entry name" value="DUF7924"/>
</dbReference>
<organism evidence="3 4">
    <name type="scientific">Cercophora newfieldiana</name>
    <dbReference type="NCBI Taxonomy" id="92897"/>
    <lineage>
        <taxon>Eukaryota</taxon>
        <taxon>Fungi</taxon>
        <taxon>Dikarya</taxon>
        <taxon>Ascomycota</taxon>
        <taxon>Pezizomycotina</taxon>
        <taxon>Sordariomycetes</taxon>
        <taxon>Sordariomycetidae</taxon>
        <taxon>Sordariales</taxon>
        <taxon>Lasiosphaeriaceae</taxon>
        <taxon>Cercophora</taxon>
    </lineage>
</organism>
<feature type="region of interest" description="Disordered" evidence="1">
    <location>
        <begin position="1"/>
        <end position="36"/>
    </location>
</feature>
<dbReference type="EMBL" id="JAULSV010000002">
    <property type="protein sequence ID" value="KAK0653079.1"/>
    <property type="molecule type" value="Genomic_DNA"/>
</dbReference>
<dbReference type="AlphaFoldDB" id="A0AA39YIR8"/>
<evidence type="ECO:0000256" key="1">
    <source>
        <dbReference type="SAM" id="MobiDB-lite"/>
    </source>
</evidence>
<evidence type="ECO:0000313" key="3">
    <source>
        <dbReference type="EMBL" id="KAK0653079.1"/>
    </source>
</evidence>
<dbReference type="Pfam" id="PF25545">
    <property type="entry name" value="DUF7924"/>
    <property type="match status" value="1"/>
</dbReference>
<dbReference type="Proteomes" id="UP001174936">
    <property type="component" value="Unassembled WGS sequence"/>
</dbReference>